<dbReference type="Proteomes" id="UP000708208">
    <property type="component" value="Unassembled WGS sequence"/>
</dbReference>
<dbReference type="OrthoDB" id="422220at2759"/>
<proteinExistence type="predicted"/>
<comment type="caution">
    <text evidence="1">The sequence shown here is derived from an EMBL/GenBank/DDBJ whole genome shotgun (WGS) entry which is preliminary data.</text>
</comment>
<accession>A0A8J2JEP2</accession>
<feature type="non-terminal residue" evidence="1">
    <location>
        <position position="1"/>
    </location>
</feature>
<sequence length="111" mass="13035">NYESRWRLLQEGAFPSIRNRLTEIWCPNTAQATELIIMIDHNFEPNRHTCVDISSVWIKCKDDTIKFLQDLLIPIKTTSEVYNMYTFEVRDTKEVFSIGVFTDPTTPFIIC</sequence>
<dbReference type="EMBL" id="CAJVCH010030541">
    <property type="protein sequence ID" value="CAG7709863.1"/>
    <property type="molecule type" value="Genomic_DNA"/>
</dbReference>
<evidence type="ECO:0000313" key="2">
    <source>
        <dbReference type="Proteomes" id="UP000708208"/>
    </source>
</evidence>
<dbReference type="AlphaFoldDB" id="A0A8J2JEP2"/>
<keyword evidence="2" id="KW-1185">Reference proteome</keyword>
<reference evidence="1" key="1">
    <citation type="submission" date="2021-06" db="EMBL/GenBank/DDBJ databases">
        <authorList>
            <person name="Hodson N. C."/>
            <person name="Mongue J. A."/>
            <person name="Jaron S. K."/>
        </authorList>
    </citation>
    <scope>NUCLEOTIDE SEQUENCE</scope>
</reference>
<gene>
    <name evidence="1" type="ORF">AFUS01_LOCUS4852</name>
</gene>
<organism evidence="1 2">
    <name type="scientific">Allacma fusca</name>
    <dbReference type="NCBI Taxonomy" id="39272"/>
    <lineage>
        <taxon>Eukaryota</taxon>
        <taxon>Metazoa</taxon>
        <taxon>Ecdysozoa</taxon>
        <taxon>Arthropoda</taxon>
        <taxon>Hexapoda</taxon>
        <taxon>Collembola</taxon>
        <taxon>Symphypleona</taxon>
        <taxon>Sminthuridae</taxon>
        <taxon>Allacma</taxon>
    </lineage>
</organism>
<protein>
    <submittedName>
        <fullName evidence="1">Uncharacterized protein</fullName>
    </submittedName>
</protein>
<name>A0A8J2JEP2_9HEXA</name>
<evidence type="ECO:0000313" key="1">
    <source>
        <dbReference type="EMBL" id="CAG7709863.1"/>
    </source>
</evidence>